<evidence type="ECO:0000313" key="2">
    <source>
        <dbReference type="EMBL" id="MQP11577.1"/>
    </source>
</evidence>
<feature type="domain" description="Treble clef zinc finger" evidence="1">
    <location>
        <begin position="525"/>
        <end position="581"/>
    </location>
</feature>
<gene>
    <name evidence="2" type="ORF">F7D20_06285</name>
</gene>
<feature type="domain" description="Treble clef zinc finger" evidence="1">
    <location>
        <begin position="14"/>
        <end position="69"/>
    </location>
</feature>
<dbReference type="RefSeq" id="WP_158463307.1">
    <property type="nucleotide sequence ID" value="NZ_VZAD01000056.1"/>
</dbReference>
<feature type="domain" description="Treble clef zinc finger" evidence="1">
    <location>
        <begin position="605"/>
        <end position="662"/>
    </location>
</feature>
<dbReference type="InterPro" id="IPR025487">
    <property type="entry name" value="DUF4379"/>
</dbReference>
<sequence length="740" mass="85206">MKIPKHYISEIPSLLKEWNWNKNKGISPYSIGCGSSKKIWWKCSVCGNEWEATPNSRSGKKKCGCPKCGIKKLVKHNLEKRVEKGGSLSLCYPALLEEWDYNKNTLEPQSIPPQTGRKVWWICKKCGHSWKASVQSRTKNGTGCPECGKEKARETTEKNKLKRYGSLAKTNPEFLKEWDFALNNISPDSISWHYSKKVHWICIKGHKFESAPNRRVRLGRGCPVCARESGTSFPEQTIYFYINTIVPSENRYLHKGIEIDVYIPSLKVGIEYDGIYFHNSTKSAKQEVKKNKILEFDGIRLIRIKESTEYKVVGDTIFIVPTKNYDYLKDAINFIINKIELCEEIDIDPIRDRMQILEQYVVNEKKNSIVQKMPDVAKQWDYLKNGTIKPEYIRASSNQKFWWKCENGHSWAASAYSRANGNGCPCCSGKTLVLGENDLLSQNPKLAKEWNAQKNGNLTPNMVTIRNGKKVWWKCSKCGHEWKTSVAHRSEGKGCPVCGRQKCDQSRSKYYLKKNGSFIDVKPELLEEWDFEKNGDLDPYLLTAHNGRKVWWKCKKCGHTWMAYISNRTSRGSGCPYCNKKILGEVQTRTALRKTGSIAQTHSYLLEEWDYRKNIIKPEEISIGSDRKVWWKCRFCGYEWEAPPNSSNRRTSFEKGCPACLRKIIWEGHNDLATTNPSLASEWNYERNTNITPNSITDGSNKKVWWICSTCGTEWQAVVAERNKGHCGCPKCRRSDNKSR</sequence>
<proteinExistence type="predicted"/>
<reference evidence="2 3" key="1">
    <citation type="submission" date="2019-09" db="EMBL/GenBank/DDBJ databases">
        <title>Distinct polysaccharide growth profiles of human intestinal Prevotella copri isolates.</title>
        <authorList>
            <person name="Fehlner-Peach H."/>
            <person name="Magnabosco C."/>
            <person name="Raghavan V."/>
            <person name="Scher J.U."/>
            <person name="Tett A."/>
            <person name="Cox L.M."/>
            <person name="Gottsegen C."/>
            <person name="Watters A."/>
            <person name="Wiltshire- Gordon J.D."/>
            <person name="Segata N."/>
            <person name="Bonneau R."/>
            <person name="Littman D.R."/>
        </authorList>
    </citation>
    <scope>NUCLEOTIDE SEQUENCE [LARGE SCALE GENOMIC DNA]</scope>
    <source>
        <strain evidence="3">iAQ1173</strain>
    </source>
</reference>
<dbReference type="Gene3D" id="3.40.960.10">
    <property type="entry name" value="VSR Endonuclease"/>
    <property type="match status" value="1"/>
</dbReference>
<comment type="caution">
    <text evidence="2">The sequence shown here is derived from an EMBL/GenBank/DDBJ whole genome shotgun (WGS) entry which is preliminary data.</text>
</comment>
<name>A0A6A7WAR6_9BACT</name>
<dbReference type="OrthoDB" id="583824at2"/>
<feature type="domain" description="Treble clef zinc finger" evidence="1">
    <location>
        <begin position="95"/>
        <end position="149"/>
    </location>
</feature>
<feature type="domain" description="Treble clef zinc finger" evidence="1">
    <location>
        <begin position="446"/>
        <end position="500"/>
    </location>
</feature>
<organism evidence="2 3">
    <name type="scientific">Segatella copri</name>
    <dbReference type="NCBI Taxonomy" id="165179"/>
    <lineage>
        <taxon>Bacteria</taxon>
        <taxon>Pseudomonadati</taxon>
        <taxon>Bacteroidota</taxon>
        <taxon>Bacteroidia</taxon>
        <taxon>Bacteroidales</taxon>
        <taxon>Prevotellaceae</taxon>
        <taxon>Segatella</taxon>
    </lineage>
</organism>
<dbReference type="EMBL" id="VZAD01000056">
    <property type="protein sequence ID" value="MQP11577.1"/>
    <property type="molecule type" value="Genomic_DNA"/>
</dbReference>
<accession>A0A6A7WAR6</accession>
<evidence type="ECO:0000313" key="3">
    <source>
        <dbReference type="Proteomes" id="UP000384372"/>
    </source>
</evidence>
<feature type="domain" description="Treble clef zinc finger" evidence="1">
    <location>
        <begin position="377"/>
        <end position="430"/>
    </location>
</feature>
<keyword evidence="3" id="KW-1185">Reference proteome</keyword>
<dbReference type="PANTHER" id="PTHR37317:SF1">
    <property type="entry name" value="ZINC-RIBBON DOMAIN-CONTAINING PROTEIN-RELATED"/>
    <property type="match status" value="1"/>
</dbReference>
<dbReference type="PANTHER" id="PTHR37317">
    <property type="entry name" value="BLR8090 PROTEIN"/>
    <property type="match status" value="1"/>
</dbReference>
<feature type="domain" description="Treble clef zinc finger" evidence="1">
    <location>
        <begin position="679"/>
        <end position="734"/>
    </location>
</feature>
<protein>
    <recommendedName>
        <fullName evidence="1">Treble clef zinc finger domain-containing protein</fullName>
    </recommendedName>
</protein>
<dbReference type="Pfam" id="PF14311">
    <property type="entry name" value="DUF4379"/>
    <property type="match status" value="8"/>
</dbReference>
<evidence type="ECO:0000259" key="1">
    <source>
        <dbReference type="Pfam" id="PF14311"/>
    </source>
</evidence>
<dbReference type="Proteomes" id="UP000384372">
    <property type="component" value="Unassembled WGS sequence"/>
</dbReference>
<dbReference type="AlphaFoldDB" id="A0A6A7WAR6"/>
<feature type="domain" description="Treble clef zinc finger" evidence="1">
    <location>
        <begin position="175"/>
        <end position="227"/>
    </location>
</feature>